<keyword evidence="2" id="KW-0963">Cytoplasm</keyword>
<dbReference type="EMBL" id="LXQC01000112">
    <property type="protein sequence ID" value="TFE70833.1"/>
    <property type="molecule type" value="Genomic_DNA"/>
</dbReference>
<evidence type="ECO:0000313" key="4">
    <source>
        <dbReference type="Proteomes" id="UP000297713"/>
    </source>
</evidence>
<dbReference type="PANTHER" id="PTHR10472">
    <property type="entry name" value="D-TYROSYL-TRNA TYR DEACYLASE"/>
    <property type="match status" value="1"/>
</dbReference>
<reference evidence="3 4" key="1">
    <citation type="submission" date="2016-05" db="EMBL/GenBank/DDBJ databases">
        <title>Diversity and Homogeneity among Thermoacidophilic Verrucomicrobia Methanotrophs Linked with Geographical Origin.</title>
        <authorList>
            <person name="Erikstad H.-A."/>
            <person name="Smestad N.B."/>
            <person name="Ceballos R.M."/>
            <person name="Birkeland N.-K."/>
        </authorList>
    </citation>
    <scope>NUCLEOTIDE SEQUENCE [LARGE SCALE GENOMIC DNA]</scope>
    <source>
        <strain evidence="3 4">Phi</strain>
    </source>
</reference>
<gene>
    <name evidence="2" type="primary">dtd</name>
    <name evidence="3" type="ORF">A7Q10_00405</name>
</gene>
<dbReference type="Proteomes" id="UP000297713">
    <property type="component" value="Unassembled WGS sequence"/>
</dbReference>
<dbReference type="OrthoDB" id="9801395at2"/>
<dbReference type="EC" id="3.1.1.-" evidence="2"/>
<dbReference type="SUPFAM" id="SSF69500">
    <property type="entry name" value="DTD-like"/>
    <property type="match status" value="1"/>
</dbReference>
<evidence type="ECO:0000256" key="1">
    <source>
        <dbReference type="ARBA" id="ARBA00009673"/>
    </source>
</evidence>
<dbReference type="GO" id="GO:0051500">
    <property type="term" value="F:D-tyrosyl-tRNA(Tyr) deacylase activity"/>
    <property type="evidence" value="ECO:0007669"/>
    <property type="project" value="TreeGrafter"/>
</dbReference>
<dbReference type="Pfam" id="PF02580">
    <property type="entry name" value="Tyr_Deacylase"/>
    <property type="match status" value="1"/>
</dbReference>
<dbReference type="EC" id="3.1.1.96" evidence="2"/>
<organism evidence="3 4">
    <name type="scientific">Methylacidiphilum caldifontis</name>
    <dbReference type="NCBI Taxonomy" id="2795386"/>
    <lineage>
        <taxon>Bacteria</taxon>
        <taxon>Pseudomonadati</taxon>
        <taxon>Verrucomicrobiota</taxon>
        <taxon>Methylacidiphilae</taxon>
        <taxon>Methylacidiphilales</taxon>
        <taxon>Methylacidiphilaceae</taxon>
        <taxon>Methylacidiphilum (ex Ratnadevi et al. 2023)</taxon>
    </lineage>
</organism>
<dbReference type="InterPro" id="IPR023509">
    <property type="entry name" value="DTD-like_sf"/>
</dbReference>
<dbReference type="GO" id="GO:0019478">
    <property type="term" value="P:D-amino acid catabolic process"/>
    <property type="evidence" value="ECO:0007669"/>
    <property type="project" value="UniProtKB-UniRule"/>
</dbReference>
<dbReference type="GO" id="GO:0005737">
    <property type="term" value="C:cytoplasm"/>
    <property type="evidence" value="ECO:0007669"/>
    <property type="project" value="UniProtKB-SubCell"/>
</dbReference>
<dbReference type="FunFam" id="3.50.80.10:FF:000001">
    <property type="entry name" value="D-aminoacyl-tRNA deacylase"/>
    <property type="match status" value="1"/>
</dbReference>
<evidence type="ECO:0000256" key="2">
    <source>
        <dbReference type="HAMAP-Rule" id="MF_00518"/>
    </source>
</evidence>
<sequence length="146" mass="16319">MIGLIQRVKEAAVSTIDQKQACSIGKGIVLFLAIEKEDREKNGDLLVEKVLKCRIFADETGKMNRSLLDINGELLVIPEFTLAGEIAKGNRPSFDRAAPAEVGKKLFDYFTMQLENRYKAVKKGYFGANMAVYLINDGPVTFWIKT</sequence>
<evidence type="ECO:0000313" key="3">
    <source>
        <dbReference type="EMBL" id="TFE70833.1"/>
    </source>
</evidence>
<comment type="similarity">
    <text evidence="1 2">Belongs to the DTD family.</text>
</comment>
<dbReference type="HAMAP" id="MF_00518">
    <property type="entry name" value="Deacylase_Dtd"/>
    <property type="match status" value="1"/>
</dbReference>
<comment type="caution">
    <text evidence="3">The sequence shown here is derived from an EMBL/GenBank/DDBJ whole genome shotgun (WGS) entry which is preliminary data.</text>
</comment>
<comment type="catalytic activity">
    <reaction evidence="2">
        <text>glycyl-tRNA(Ala) + H2O = tRNA(Ala) + glycine + H(+)</text>
        <dbReference type="Rhea" id="RHEA:53744"/>
        <dbReference type="Rhea" id="RHEA-COMP:9657"/>
        <dbReference type="Rhea" id="RHEA-COMP:13640"/>
        <dbReference type="ChEBI" id="CHEBI:15377"/>
        <dbReference type="ChEBI" id="CHEBI:15378"/>
        <dbReference type="ChEBI" id="CHEBI:57305"/>
        <dbReference type="ChEBI" id="CHEBI:78442"/>
        <dbReference type="ChEBI" id="CHEBI:78522"/>
    </reaction>
</comment>
<comment type="subcellular location">
    <subcellularLocation>
        <location evidence="2">Cytoplasm</location>
    </subcellularLocation>
</comment>
<dbReference type="RefSeq" id="WP_134439491.1">
    <property type="nucleotide sequence ID" value="NZ_LXQC01000112.1"/>
</dbReference>
<comment type="catalytic activity">
    <reaction evidence="2">
        <text>a D-aminoacyl-tRNA + H2O = a tRNA + a D-alpha-amino acid + H(+)</text>
        <dbReference type="Rhea" id="RHEA:13953"/>
        <dbReference type="Rhea" id="RHEA-COMP:10123"/>
        <dbReference type="Rhea" id="RHEA-COMP:10124"/>
        <dbReference type="ChEBI" id="CHEBI:15377"/>
        <dbReference type="ChEBI" id="CHEBI:15378"/>
        <dbReference type="ChEBI" id="CHEBI:59871"/>
        <dbReference type="ChEBI" id="CHEBI:78442"/>
        <dbReference type="ChEBI" id="CHEBI:79333"/>
        <dbReference type="EC" id="3.1.1.96"/>
    </reaction>
</comment>
<name>A0A4Y8PG13_9BACT</name>
<comment type="domain">
    <text evidence="2">A Gly-cisPro motif from one monomer fits into the active site of the other monomer to allow specific chiral rejection of L-amino acids.</text>
</comment>
<comment type="subunit">
    <text evidence="2">Homodimer.</text>
</comment>
<dbReference type="PANTHER" id="PTHR10472:SF5">
    <property type="entry name" value="D-AMINOACYL-TRNA DEACYLASE 1"/>
    <property type="match status" value="1"/>
</dbReference>
<keyword evidence="2" id="KW-0694">RNA-binding</keyword>
<protein>
    <recommendedName>
        <fullName evidence="2">D-aminoacyl-tRNA deacylase</fullName>
        <shortName evidence="2">DTD</shortName>
        <ecNumber evidence="2">3.1.1.96</ecNumber>
    </recommendedName>
    <alternativeName>
        <fullName evidence="2">Gly-tRNA(Ala) deacylase</fullName>
        <ecNumber evidence="2">3.1.1.-</ecNumber>
    </alternativeName>
</protein>
<dbReference type="GO" id="GO:0000049">
    <property type="term" value="F:tRNA binding"/>
    <property type="evidence" value="ECO:0007669"/>
    <property type="project" value="UniProtKB-UniRule"/>
</dbReference>
<comment type="function">
    <text evidence="2">An aminoacyl-tRNA editing enzyme that deacylates mischarged D-aminoacyl-tRNAs. Also deacylates mischarged glycyl-tRNA(Ala), protecting cells against glycine mischarging by AlaRS. Acts via tRNA-based rather than protein-based catalysis; rejects L-amino acids rather than detecting D-amino acids in the active site. By recycling D-aminoacyl-tRNA to D-amino acids and free tRNA molecules, this enzyme counteracts the toxicity associated with the formation of D-aminoacyl-tRNA entities in vivo and helps enforce protein L-homochirality.</text>
</comment>
<keyword evidence="2" id="KW-0378">Hydrolase</keyword>
<accession>A0A4Y8PG13</accession>
<proteinExistence type="inferred from homology"/>
<dbReference type="GO" id="GO:0043908">
    <property type="term" value="F:Ser(Gly)-tRNA(Ala) hydrolase activity"/>
    <property type="evidence" value="ECO:0007669"/>
    <property type="project" value="UniProtKB-UniRule"/>
</dbReference>
<dbReference type="InterPro" id="IPR003732">
    <property type="entry name" value="Daa-tRNA_deacyls_DTD"/>
</dbReference>
<dbReference type="GO" id="GO:0106026">
    <property type="term" value="F:Gly-tRNA(Ala) deacylase activity"/>
    <property type="evidence" value="ECO:0007669"/>
    <property type="project" value="UniProtKB-UniRule"/>
</dbReference>
<dbReference type="Gene3D" id="3.50.80.10">
    <property type="entry name" value="D-tyrosyl-tRNA(Tyr) deacylase"/>
    <property type="match status" value="1"/>
</dbReference>
<feature type="short sequence motif" description="Gly-cisPro motif, important for rejection of L-amino acids" evidence="2">
    <location>
        <begin position="138"/>
        <end position="139"/>
    </location>
</feature>
<keyword evidence="4" id="KW-1185">Reference proteome</keyword>
<dbReference type="AlphaFoldDB" id="A0A4Y8PG13"/>
<keyword evidence="2" id="KW-0820">tRNA-binding</keyword>
<dbReference type="NCBIfam" id="TIGR00256">
    <property type="entry name" value="D-aminoacyl-tRNA deacylase"/>
    <property type="match status" value="1"/>
</dbReference>